<name>A0A1F6MDH5_9BACT</name>
<keyword evidence="4" id="KW-1133">Transmembrane helix</keyword>
<dbReference type="SUPFAM" id="SSF53448">
    <property type="entry name" value="Nucleotide-diphospho-sugar transferases"/>
    <property type="match status" value="1"/>
</dbReference>
<keyword evidence="4" id="KW-0472">Membrane</keyword>
<feature type="transmembrane region" description="Helical" evidence="4">
    <location>
        <begin position="255"/>
        <end position="278"/>
    </location>
</feature>
<gene>
    <name evidence="6" type="ORF">A3C90_04870</name>
</gene>
<feature type="transmembrane region" description="Helical" evidence="4">
    <location>
        <begin position="341"/>
        <end position="362"/>
    </location>
</feature>
<dbReference type="Gene3D" id="3.90.550.10">
    <property type="entry name" value="Spore Coat Polysaccharide Biosynthesis Protein SpsA, Chain A"/>
    <property type="match status" value="1"/>
</dbReference>
<dbReference type="AlphaFoldDB" id="A0A1F6MDH5"/>
<dbReference type="GO" id="GO:0016757">
    <property type="term" value="F:glycosyltransferase activity"/>
    <property type="evidence" value="ECO:0007669"/>
    <property type="project" value="UniProtKB-KW"/>
</dbReference>
<evidence type="ECO:0000259" key="5">
    <source>
        <dbReference type="Pfam" id="PF13632"/>
    </source>
</evidence>
<keyword evidence="4" id="KW-0812">Transmembrane</keyword>
<keyword evidence="3" id="KW-0808">Transferase</keyword>
<protein>
    <recommendedName>
        <fullName evidence="5">Glycosyltransferase 2-like domain-containing protein</fullName>
    </recommendedName>
</protein>
<feature type="domain" description="Glycosyltransferase 2-like" evidence="5">
    <location>
        <begin position="99"/>
        <end position="305"/>
    </location>
</feature>
<comment type="similarity">
    <text evidence="1">Belongs to the glycosyltransferase 2 family.</text>
</comment>
<keyword evidence="2" id="KW-0328">Glycosyltransferase</keyword>
<reference evidence="6 7" key="1">
    <citation type="journal article" date="2016" name="Nat. Commun.">
        <title>Thousands of microbial genomes shed light on interconnected biogeochemical processes in an aquifer system.</title>
        <authorList>
            <person name="Anantharaman K."/>
            <person name="Brown C.T."/>
            <person name="Hug L.A."/>
            <person name="Sharon I."/>
            <person name="Castelle C.J."/>
            <person name="Probst A.J."/>
            <person name="Thomas B.C."/>
            <person name="Singh A."/>
            <person name="Wilkins M.J."/>
            <person name="Karaoz U."/>
            <person name="Brodie E.L."/>
            <person name="Williams K.H."/>
            <person name="Hubbard S.S."/>
            <person name="Banfield J.F."/>
        </authorList>
    </citation>
    <scope>NUCLEOTIDE SEQUENCE [LARGE SCALE GENOMIC DNA]</scope>
</reference>
<evidence type="ECO:0000256" key="2">
    <source>
        <dbReference type="ARBA" id="ARBA00022676"/>
    </source>
</evidence>
<sequence length="364" mass="42850">MKKIAIVYLLYYHNRQHVDDVVSAMKKITYPKDRLEFVIVSNPHPQDGSFVWYVEEAVMPLSGKEIPHVTLLPQKENLGFAGGNNIGARWAMEHGFDYVFFHNNDGFLASNALEPIVEAMERDRTIGMAQSLMLLHPETDLVNSAGNAFQYLGFGFCSDYRRPARDLKLEPVQEVPYASGAALMVRADLMKEYGMWDDDFFLYHEDLEWALRLRSVGYKIVLVKDSIFYHKYQFSRSIEKFYWMERNRYGVMLMYFHWATLALLLPMAVVLEAGLWLFALKGGWVKQRVAVYRYWLSMKHLTLWLGKRKKIQKMRRVSDRFLLSYAVPGIYFQEKTMENPVLRYIGNPMMTLYYYVVVKLLIWW</sequence>
<evidence type="ECO:0000313" key="6">
    <source>
        <dbReference type="EMBL" id="OGH69701.1"/>
    </source>
</evidence>
<dbReference type="EMBL" id="MFQE01000067">
    <property type="protein sequence ID" value="OGH69701.1"/>
    <property type="molecule type" value="Genomic_DNA"/>
</dbReference>
<evidence type="ECO:0000256" key="4">
    <source>
        <dbReference type="SAM" id="Phobius"/>
    </source>
</evidence>
<dbReference type="PANTHER" id="PTHR43179:SF12">
    <property type="entry name" value="GALACTOFURANOSYLTRANSFERASE GLFT2"/>
    <property type="match status" value="1"/>
</dbReference>
<comment type="caution">
    <text evidence="6">The sequence shown here is derived from an EMBL/GenBank/DDBJ whole genome shotgun (WGS) entry which is preliminary data.</text>
</comment>
<dbReference type="PANTHER" id="PTHR43179">
    <property type="entry name" value="RHAMNOSYLTRANSFERASE WBBL"/>
    <property type="match status" value="1"/>
</dbReference>
<accession>A0A1F6MDH5</accession>
<dbReference type="STRING" id="1798683.A3C90_04870"/>
<evidence type="ECO:0000256" key="3">
    <source>
        <dbReference type="ARBA" id="ARBA00022679"/>
    </source>
</evidence>
<proteinExistence type="inferred from homology"/>
<dbReference type="Proteomes" id="UP000177457">
    <property type="component" value="Unassembled WGS sequence"/>
</dbReference>
<dbReference type="Pfam" id="PF13632">
    <property type="entry name" value="Glyco_trans_2_3"/>
    <property type="match status" value="1"/>
</dbReference>
<evidence type="ECO:0000313" key="7">
    <source>
        <dbReference type="Proteomes" id="UP000177457"/>
    </source>
</evidence>
<dbReference type="InterPro" id="IPR029044">
    <property type="entry name" value="Nucleotide-diphossugar_trans"/>
</dbReference>
<evidence type="ECO:0000256" key="1">
    <source>
        <dbReference type="ARBA" id="ARBA00006739"/>
    </source>
</evidence>
<dbReference type="InterPro" id="IPR001173">
    <property type="entry name" value="Glyco_trans_2-like"/>
</dbReference>
<organism evidence="6 7">
    <name type="scientific">Candidatus Magasanikbacteria bacterium RIFCSPHIGHO2_02_FULL_51_14</name>
    <dbReference type="NCBI Taxonomy" id="1798683"/>
    <lineage>
        <taxon>Bacteria</taxon>
        <taxon>Candidatus Magasanikiibacteriota</taxon>
    </lineage>
</organism>